<name>A0A1H3UF38_9BACI</name>
<sequence length="439" mass="50079">MGRLLFHQLGKRKGRFILTVLLLTILIISISFALSTLQFADRTVQLEINDFARGSYDLLVRPADASSELEEKIGIVEENYLGIGEGGISLAEWKDILSMDEVDTAAPVAALGFFTSSQLTFKLPLIEEPVRYTVLFETSDGLKDYKVKEYVAYSFPHSEADYDGRDTVITSELINVFTSLEQSFLLPAAYHPLVAVDPDEEEKLTSIKYTSLKEEHLYHDYIDAEVIPIINIKETFYPIVGKLTIEKLNITNDETVELFQNGRDMIGIDDSQPLFSWNDEQPYLDFFVSLSDIEVKAQEEHVLDFSEQLSAMNDVHFFVDENYNILTREEWDPYKHGDLSVIIYYDSQDVFYQLSDLKYTIASDQIAVLQVAEYENGLPIYRETTKVKWQDSENYSEDTTDAFFKSVGEISVSENENTLAASPLGIYNYEETTYQGKTV</sequence>
<accession>A0A1H3UF38</accession>
<gene>
    <name evidence="1" type="ORF">SAMN05421736_1211</name>
</gene>
<dbReference type="Proteomes" id="UP000198935">
    <property type="component" value="Unassembled WGS sequence"/>
</dbReference>
<keyword evidence="2" id="KW-1185">Reference proteome</keyword>
<dbReference type="EMBL" id="FNPI01000021">
    <property type="protein sequence ID" value="SDZ61072.1"/>
    <property type="molecule type" value="Genomic_DNA"/>
</dbReference>
<feature type="non-terminal residue" evidence="1">
    <location>
        <position position="439"/>
    </location>
</feature>
<organism evidence="1 2">
    <name type="scientific">Evansella caseinilytica</name>
    <dbReference type="NCBI Taxonomy" id="1503961"/>
    <lineage>
        <taxon>Bacteria</taxon>
        <taxon>Bacillati</taxon>
        <taxon>Bacillota</taxon>
        <taxon>Bacilli</taxon>
        <taxon>Bacillales</taxon>
        <taxon>Bacillaceae</taxon>
        <taxon>Evansella</taxon>
    </lineage>
</organism>
<protein>
    <submittedName>
        <fullName evidence="1">Uncharacterized protein</fullName>
    </submittedName>
</protein>
<proteinExistence type="predicted"/>
<evidence type="ECO:0000313" key="1">
    <source>
        <dbReference type="EMBL" id="SDZ61072.1"/>
    </source>
</evidence>
<dbReference type="AlphaFoldDB" id="A0A1H3UF38"/>
<reference evidence="2" key="1">
    <citation type="submission" date="2016-10" db="EMBL/GenBank/DDBJ databases">
        <authorList>
            <person name="Varghese N."/>
            <person name="Submissions S."/>
        </authorList>
    </citation>
    <scope>NUCLEOTIDE SEQUENCE [LARGE SCALE GENOMIC DNA]</scope>
    <source>
        <strain evidence="2">SP</strain>
    </source>
</reference>
<evidence type="ECO:0000313" key="2">
    <source>
        <dbReference type="Proteomes" id="UP000198935"/>
    </source>
</evidence>